<comment type="caution">
    <text evidence="5">The sequence shown here is derived from an EMBL/GenBank/DDBJ whole genome shotgun (WGS) entry which is preliminary data.</text>
</comment>
<feature type="chain" id="PRO_5032685714" evidence="2">
    <location>
        <begin position="29"/>
        <end position="609"/>
    </location>
</feature>
<organism evidence="5 6">
    <name type="scientific">Nocardia uniformis</name>
    <dbReference type="NCBI Taxonomy" id="53432"/>
    <lineage>
        <taxon>Bacteria</taxon>
        <taxon>Bacillati</taxon>
        <taxon>Actinomycetota</taxon>
        <taxon>Actinomycetes</taxon>
        <taxon>Mycobacteriales</taxon>
        <taxon>Nocardiaceae</taxon>
        <taxon>Nocardia</taxon>
    </lineage>
</organism>
<dbReference type="GO" id="GO:0005507">
    <property type="term" value="F:copper ion binding"/>
    <property type="evidence" value="ECO:0007669"/>
    <property type="project" value="InterPro"/>
</dbReference>
<dbReference type="RefSeq" id="WP_067517496.1">
    <property type="nucleotide sequence ID" value="NZ_JABELX010000010.1"/>
</dbReference>
<evidence type="ECO:0000313" key="6">
    <source>
        <dbReference type="Proteomes" id="UP000586827"/>
    </source>
</evidence>
<dbReference type="InterPro" id="IPR008972">
    <property type="entry name" value="Cupredoxin"/>
</dbReference>
<evidence type="ECO:0000259" key="4">
    <source>
        <dbReference type="Pfam" id="PF07732"/>
    </source>
</evidence>
<feature type="domain" description="Plastocyanin-like" evidence="4">
    <location>
        <begin position="146"/>
        <end position="216"/>
    </location>
</feature>
<dbReference type="SUPFAM" id="SSF49503">
    <property type="entry name" value="Cupredoxins"/>
    <property type="match status" value="3"/>
</dbReference>
<dbReference type="InterPro" id="IPR006311">
    <property type="entry name" value="TAT_signal"/>
</dbReference>
<comment type="similarity">
    <text evidence="1">Belongs to the multicopper oxidase family.</text>
</comment>
<name>A0A849CE44_9NOCA</name>
<evidence type="ECO:0000259" key="3">
    <source>
        <dbReference type="Pfam" id="PF07731"/>
    </source>
</evidence>
<dbReference type="AlphaFoldDB" id="A0A849CE44"/>
<dbReference type="PANTHER" id="PTHR48267">
    <property type="entry name" value="CUPREDOXIN SUPERFAMILY PROTEIN"/>
    <property type="match status" value="1"/>
</dbReference>
<evidence type="ECO:0000256" key="2">
    <source>
        <dbReference type="SAM" id="SignalP"/>
    </source>
</evidence>
<sequence>MSENLPRRGFLLGTLGALGLGFAASAGAAPVPLPPPPVPVPPLPPPPITPLNYHSPPLQPFVDALPILETRPAAGELAAISMPHRYHRDLPETRSWGYDRSVLGPNLEAWRDRPTRISFRNELGTHVLAPHVDLTMHGVTELDRTDPRMTVHLHGGANSPDADGHPLIGWRNGGRATYAYGGRQEAATLWYHDHAMGITRLNIQAGLAGMYYVRDEFDTGRADNPLGLPSGEFEIPLIVQDRTFNPDGSIQPMVGIYIPQGYNQSGQLGDVACVNGVVWPHLEVRRTLYRFRVLNGSNSRPYIFELSNGLPFSVIGNDLGLLDAPVPARSIRVSPGERIDLLIDFSGLRDGDAVELINTAYNDLGNTVFMVPELRPIMRFTVAGAGPPAAIPPRLRGGPGLPEPLEPLATPDSVRTMTLIGLNDDARAEAVFPTLMALNNLAFLSEDVDIARAGTVEQWDIVNTTPFDHPIHIHLARMRVIGRQPIFTFSYWIANPPPAFGIRWSPSADGYPRGPQEPAPAWESGWKDSVECPTDTITRVLVYWPSVAELGFDPDAPLHVPAGAEAVAASGPHDGHSMSSSPPIRGYVWHCHNLDHADHDMMQQIRVTP</sequence>
<dbReference type="Pfam" id="PF07731">
    <property type="entry name" value="Cu-oxidase_2"/>
    <property type="match status" value="1"/>
</dbReference>
<dbReference type="PROSITE" id="PS51318">
    <property type="entry name" value="TAT"/>
    <property type="match status" value="1"/>
</dbReference>
<dbReference type="Pfam" id="PF07732">
    <property type="entry name" value="Cu-oxidase_3"/>
    <property type="match status" value="1"/>
</dbReference>
<feature type="domain" description="Plastocyanin-like" evidence="3">
    <location>
        <begin position="439"/>
        <end position="535"/>
    </location>
</feature>
<dbReference type="EMBL" id="JABELX010000010">
    <property type="protein sequence ID" value="NNH73519.1"/>
    <property type="molecule type" value="Genomic_DNA"/>
</dbReference>
<dbReference type="InterPro" id="IPR045087">
    <property type="entry name" value="Cu-oxidase_fam"/>
</dbReference>
<dbReference type="InterPro" id="IPR011707">
    <property type="entry name" value="Cu-oxidase-like_N"/>
</dbReference>
<protein>
    <submittedName>
        <fullName evidence="5">Multicopper oxidase domain-containing protein</fullName>
    </submittedName>
</protein>
<reference evidence="5 6" key="1">
    <citation type="submission" date="2020-05" db="EMBL/GenBank/DDBJ databases">
        <title>MicrobeNet Type strains.</title>
        <authorList>
            <person name="Nicholson A.C."/>
        </authorList>
    </citation>
    <scope>NUCLEOTIDE SEQUENCE [LARGE SCALE GENOMIC DNA]</scope>
    <source>
        <strain evidence="5 6">JCM 3224</strain>
    </source>
</reference>
<evidence type="ECO:0000256" key="1">
    <source>
        <dbReference type="ARBA" id="ARBA00010609"/>
    </source>
</evidence>
<dbReference type="GO" id="GO:0016491">
    <property type="term" value="F:oxidoreductase activity"/>
    <property type="evidence" value="ECO:0007669"/>
    <property type="project" value="InterPro"/>
</dbReference>
<evidence type="ECO:0000313" key="5">
    <source>
        <dbReference type="EMBL" id="NNH73519.1"/>
    </source>
</evidence>
<keyword evidence="2" id="KW-0732">Signal</keyword>
<accession>A0A849CE44</accession>
<dbReference type="Proteomes" id="UP000586827">
    <property type="component" value="Unassembled WGS sequence"/>
</dbReference>
<proteinExistence type="inferred from homology"/>
<dbReference type="InterPro" id="IPR011706">
    <property type="entry name" value="Cu-oxidase_C"/>
</dbReference>
<feature type="signal peptide" evidence="2">
    <location>
        <begin position="1"/>
        <end position="28"/>
    </location>
</feature>
<dbReference type="Gene3D" id="2.60.40.420">
    <property type="entry name" value="Cupredoxins - blue copper proteins"/>
    <property type="match status" value="3"/>
</dbReference>
<keyword evidence="6" id="KW-1185">Reference proteome</keyword>
<dbReference type="CDD" id="cd13844">
    <property type="entry name" value="CuRO_1_BOD_CotA_like"/>
    <property type="match status" value="1"/>
</dbReference>
<dbReference type="PANTHER" id="PTHR48267:SF1">
    <property type="entry name" value="BILIRUBIN OXIDASE"/>
    <property type="match status" value="1"/>
</dbReference>
<gene>
    <name evidence="5" type="ORF">HLB23_27305</name>
</gene>